<gene>
    <name evidence="1" type="ORF">CLUMA_CG015572</name>
</gene>
<proteinExistence type="predicted"/>
<dbReference type="AlphaFoldDB" id="A0A1J1ISI3"/>
<protein>
    <submittedName>
        <fullName evidence="1">CLUMA_CG015572, isoform A</fullName>
    </submittedName>
</protein>
<accession>A0A1J1ISI3</accession>
<keyword evidence="2" id="KW-1185">Reference proteome</keyword>
<name>A0A1J1ISI3_9DIPT</name>
<evidence type="ECO:0000313" key="2">
    <source>
        <dbReference type="Proteomes" id="UP000183832"/>
    </source>
</evidence>
<sequence length="61" mass="6822">MLKFCFLKIQLQNIKSTWLSEIMKEIIKLNRGGWSSGQVSELNASVLLQVPGSSPGMDKKL</sequence>
<evidence type="ECO:0000313" key="1">
    <source>
        <dbReference type="EMBL" id="CRL02524.1"/>
    </source>
</evidence>
<organism evidence="1 2">
    <name type="scientific">Clunio marinus</name>
    <dbReference type="NCBI Taxonomy" id="568069"/>
    <lineage>
        <taxon>Eukaryota</taxon>
        <taxon>Metazoa</taxon>
        <taxon>Ecdysozoa</taxon>
        <taxon>Arthropoda</taxon>
        <taxon>Hexapoda</taxon>
        <taxon>Insecta</taxon>
        <taxon>Pterygota</taxon>
        <taxon>Neoptera</taxon>
        <taxon>Endopterygota</taxon>
        <taxon>Diptera</taxon>
        <taxon>Nematocera</taxon>
        <taxon>Chironomoidea</taxon>
        <taxon>Chironomidae</taxon>
        <taxon>Clunio</taxon>
    </lineage>
</organism>
<dbReference type="Proteomes" id="UP000183832">
    <property type="component" value="Unassembled WGS sequence"/>
</dbReference>
<dbReference type="EMBL" id="CVRI01000057">
    <property type="protein sequence ID" value="CRL02524.1"/>
    <property type="molecule type" value="Genomic_DNA"/>
</dbReference>
<reference evidence="1 2" key="1">
    <citation type="submission" date="2015-04" db="EMBL/GenBank/DDBJ databases">
        <authorList>
            <person name="Syromyatnikov M.Y."/>
            <person name="Popov V.N."/>
        </authorList>
    </citation>
    <scope>NUCLEOTIDE SEQUENCE [LARGE SCALE GENOMIC DNA]</scope>
</reference>